<dbReference type="PROSITE" id="PS50931">
    <property type="entry name" value="HTH_LYSR"/>
    <property type="match status" value="1"/>
</dbReference>
<dbReference type="PANTHER" id="PTHR30126:SF100">
    <property type="entry name" value="LYSR-FAMILY TRANSCRIPTIONAL REGULATOR"/>
    <property type="match status" value="1"/>
</dbReference>
<dbReference type="Pfam" id="PF00126">
    <property type="entry name" value="HTH_1"/>
    <property type="match status" value="1"/>
</dbReference>
<name>A0A6B3VVC9_9BACI</name>
<evidence type="ECO:0000313" key="7">
    <source>
        <dbReference type="EMBL" id="NEY80942.1"/>
    </source>
</evidence>
<accession>A0A6B3VVC9</accession>
<dbReference type="Proteomes" id="UP000472971">
    <property type="component" value="Unassembled WGS sequence"/>
</dbReference>
<dbReference type="Pfam" id="PF03466">
    <property type="entry name" value="LysR_substrate"/>
    <property type="match status" value="1"/>
</dbReference>
<dbReference type="RefSeq" id="WP_163240842.1">
    <property type="nucleotide sequence ID" value="NZ_CP082780.1"/>
</dbReference>
<evidence type="ECO:0000256" key="1">
    <source>
        <dbReference type="ARBA" id="ARBA00009437"/>
    </source>
</evidence>
<dbReference type="PRINTS" id="PR00039">
    <property type="entry name" value="HTHLYSR"/>
</dbReference>
<comment type="similarity">
    <text evidence="1">Belongs to the LysR transcriptional regulatory family.</text>
</comment>
<comment type="caution">
    <text evidence="7">The sequence shown here is derived from an EMBL/GenBank/DDBJ whole genome shotgun (WGS) entry which is preliminary data.</text>
</comment>
<dbReference type="FunFam" id="1.10.10.10:FF:000001">
    <property type="entry name" value="LysR family transcriptional regulator"/>
    <property type="match status" value="1"/>
</dbReference>
<reference evidence="6 9" key="2">
    <citation type="submission" date="2020-07" db="EMBL/GenBank/DDBJ databases">
        <authorList>
            <person name="Feng H."/>
        </authorList>
    </citation>
    <scope>NUCLEOTIDE SEQUENCE [LARGE SCALE GENOMIC DNA]</scope>
    <source>
        <strain evidence="6">S-12</strain>
        <strain evidence="9">s-12</strain>
    </source>
</reference>
<dbReference type="InterPro" id="IPR005119">
    <property type="entry name" value="LysR_subst-bd"/>
</dbReference>
<sequence length="288" mass="33413">MEIRHLKTFFTIVRLGSFTKAANSLRYAQSTITFHIQSIEEELGSQVFDRVGKKVQLTETGKRLLPYAKKILHTYKELKDATSLNGEIQGELVISASEALLIYRLPLVIKEFKEKYPKAVIHLKHLDPTQLKTELIDGEVDLAFLLDKERKEEGIRFERLVSEPMMLISKDVISLDRPDSMKDRVFLFTESGCSYRVVFEELIEQYLHLKETNNLQFWSIEALKQCVITGLGISILPYITVKNEIQQKKLQAQQIDQLITYIAFHKDKSLSPTLNVFLEILRNHTEQW</sequence>
<dbReference type="InterPro" id="IPR000847">
    <property type="entry name" value="LysR_HTH_N"/>
</dbReference>
<dbReference type="EMBL" id="JAAIWN010000008">
    <property type="protein sequence ID" value="NEY80942.1"/>
    <property type="molecule type" value="Genomic_DNA"/>
</dbReference>
<evidence type="ECO:0000256" key="3">
    <source>
        <dbReference type="ARBA" id="ARBA00023125"/>
    </source>
</evidence>
<dbReference type="AlphaFoldDB" id="A0A6B3VVC9"/>
<dbReference type="SUPFAM" id="SSF53850">
    <property type="entry name" value="Periplasmic binding protein-like II"/>
    <property type="match status" value="1"/>
</dbReference>
<dbReference type="SUPFAM" id="SSF46785">
    <property type="entry name" value="Winged helix' DNA-binding domain"/>
    <property type="match status" value="1"/>
</dbReference>
<organism evidence="7 8">
    <name type="scientific">Bacillus aquiflavi</name>
    <dbReference type="NCBI Taxonomy" id="2672567"/>
    <lineage>
        <taxon>Bacteria</taxon>
        <taxon>Bacillati</taxon>
        <taxon>Bacillota</taxon>
        <taxon>Bacilli</taxon>
        <taxon>Bacillales</taxon>
        <taxon>Bacillaceae</taxon>
        <taxon>Bacillus</taxon>
    </lineage>
</organism>
<dbReference type="Gene3D" id="3.40.190.290">
    <property type="match status" value="1"/>
</dbReference>
<proteinExistence type="inferred from homology"/>
<evidence type="ECO:0000313" key="8">
    <source>
        <dbReference type="Proteomes" id="UP000472971"/>
    </source>
</evidence>
<gene>
    <name evidence="7" type="ORF">G4D64_05230</name>
    <name evidence="6" type="ORF">H1Z61_05270</name>
</gene>
<keyword evidence="8" id="KW-1185">Reference proteome</keyword>
<feature type="domain" description="HTH lysR-type" evidence="5">
    <location>
        <begin position="1"/>
        <end position="58"/>
    </location>
</feature>
<dbReference type="GO" id="GO:0003700">
    <property type="term" value="F:DNA-binding transcription factor activity"/>
    <property type="evidence" value="ECO:0007669"/>
    <property type="project" value="InterPro"/>
</dbReference>
<keyword evidence="4" id="KW-0804">Transcription</keyword>
<dbReference type="Gene3D" id="1.10.10.10">
    <property type="entry name" value="Winged helix-like DNA-binding domain superfamily/Winged helix DNA-binding domain"/>
    <property type="match status" value="1"/>
</dbReference>
<dbReference type="InterPro" id="IPR036388">
    <property type="entry name" value="WH-like_DNA-bd_sf"/>
</dbReference>
<keyword evidence="3" id="KW-0238">DNA-binding</keyword>
<reference evidence="7 8" key="1">
    <citation type="submission" date="2020-02" db="EMBL/GenBank/DDBJ databases">
        <title>Bacillus aquiflavi sp. nov., isolated from yellow water of strong flavor Chinese baijiu in Yibin region of China.</title>
        <authorList>
            <person name="Xie J."/>
        </authorList>
    </citation>
    <scope>NUCLEOTIDE SEQUENCE [LARGE SCALE GENOMIC DNA]</scope>
    <source>
        <strain evidence="7 8">3H-10</strain>
    </source>
</reference>
<dbReference type="PANTHER" id="PTHR30126">
    <property type="entry name" value="HTH-TYPE TRANSCRIPTIONAL REGULATOR"/>
    <property type="match status" value="1"/>
</dbReference>
<dbReference type="InterPro" id="IPR036390">
    <property type="entry name" value="WH_DNA-bd_sf"/>
</dbReference>
<evidence type="ECO:0000259" key="5">
    <source>
        <dbReference type="PROSITE" id="PS50931"/>
    </source>
</evidence>
<protein>
    <submittedName>
        <fullName evidence="7">LysR family transcriptional regulator</fullName>
    </submittedName>
</protein>
<evidence type="ECO:0000256" key="2">
    <source>
        <dbReference type="ARBA" id="ARBA00023015"/>
    </source>
</evidence>
<dbReference type="CDD" id="cd05466">
    <property type="entry name" value="PBP2_LTTR_substrate"/>
    <property type="match status" value="1"/>
</dbReference>
<evidence type="ECO:0000313" key="9">
    <source>
        <dbReference type="Proteomes" id="UP000570010"/>
    </source>
</evidence>
<dbReference type="Proteomes" id="UP000570010">
    <property type="component" value="Unassembled WGS sequence"/>
</dbReference>
<dbReference type="GO" id="GO:0000976">
    <property type="term" value="F:transcription cis-regulatory region binding"/>
    <property type="evidence" value="ECO:0007669"/>
    <property type="project" value="TreeGrafter"/>
</dbReference>
<dbReference type="EMBL" id="JACEIO010000008">
    <property type="protein sequence ID" value="MBA4536575.1"/>
    <property type="molecule type" value="Genomic_DNA"/>
</dbReference>
<evidence type="ECO:0000256" key="4">
    <source>
        <dbReference type="ARBA" id="ARBA00023163"/>
    </source>
</evidence>
<evidence type="ECO:0000313" key="6">
    <source>
        <dbReference type="EMBL" id="MBA4536575.1"/>
    </source>
</evidence>
<keyword evidence="2" id="KW-0805">Transcription regulation</keyword>